<gene>
    <name evidence="3" type="ORF">NBM05_04290</name>
</gene>
<feature type="transmembrane region" description="Helical" evidence="2">
    <location>
        <begin position="173"/>
        <end position="195"/>
    </location>
</feature>
<dbReference type="EMBL" id="JANAFB010000007">
    <property type="protein sequence ID" value="MCP3425266.1"/>
    <property type="molecule type" value="Genomic_DNA"/>
</dbReference>
<dbReference type="RefSeq" id="WP_254165369.1">
    <property type="nucleotide sequence ID" value="NZ_JANAFB010000007.1"/>
</dbReference>
<feature type="transmembrane region" description="Helical" evidence="2">
    <location>
        <begin position="27"/>
        <end position="48"/>
    </location>
</feature>
<organism evidence="3 4">
    <name type="scientific">Rothia santali</name>
    <dbReference type="NCBI Taxonomy" id="2949643"/>
    <lineage>
        <taxon>Bacteria</taxon>
        <taxon>Bacillati</taxon>
        <taxon>Actinomycetota</taxon>
        <taxon>Actinomycetes</taxon>
        <taxon>Micrococcales</taxon>
        <taxon>Micrococcaceae</taxon>
        <taxon>Rothia</taxon>
    </lineage>
</organism>
<dbReference type="AlphaFoldDB" id="A0A9X2HGG0"/>
<feature type="region of interest" description="Disordered" evidence="1">
    <location>
        <begin position="98"/>
        <end position="132"/>
    </location>
</feature>
<proteinExistence type="predicted"/>
<keyword evidence="2" id="KW-0472">Membrane</keyword>
<accession>A0A9X2HGG0</accession>
<evidence type="ECO:0000256" key="1">
    <source>
        <dbReference type="SAM" id="MobiDB-lite"/>
    </source>
</evidence>
<keyword evidence="2" id="KW-0812">Transmembrane</keyword>
<keyword evidence="2" id="KW-1133">Transmembrane helix</keyword>
<name>A0A9X2HGG0_9MICC</name>
<sequence length="205" mass="22265">MSEQFFGFDEDDEQTGRVPYRRSPWRWICVLVVAVALLLTGFLLVTGMRTVQAAGENQPFVGHSWVITGTYSDLTHDLQMQTYNGVYSGSLPDDSNVGYQPFDNGLSDPAPAQPGQQVQFRGTQTGGQSDDFPREVDALLAVDDGTLRVVRTTEAGSMSPITSAGIADQRRNGWLLVGGGVLAFAAGTAGTVYCVRRVRREEGVR</sequence>
<protein>
    <submittedName>
        <fullName evidence="3">Uncharacterized protein</fullName>
    </submittedName>
</protein>
<feature type="compositionally biased region" description="Polar residues" evidence="1">
    <location>
        <begin position="114"/>
        <end position="128"/>
    </location>
</feature>
<reference evidence="3" key="1">
    <citation type="submission" date="2022-06" db="EMBL/GenBank/DDBJ databases">
        <title>Rothia sp. isolated from sandalwood seedling.</title>
        <authorList>
            <person name="Tuikhar N."/>
            <person name="Kirdat K."/>
            <person name="Thorat V."/>
            <person name="Swetha P."/>
            <person name="Padma S."/>
            <person name="Sundararaj R."/>
            <person name="Yadav A."/>
        </authorList>
    </citation>
    <scope>NUCLEOTIDE SEQUENCE</scope>
    <source>
        <strain evidence="3">AR01</strain>
    </source>
</reference>
<evidence type="ECO:0000313" key="4">
    <source>
        <dbReference type="Proteomes" id="UP001139502"/>
    </source>
</evidence>
<comment type="caution">
    <text evidence="3">The sequence shown here is derived from an EMBL/GenBank/DDBJ whole genome shotgun (WGS) entry which is preliminary data.</text>
</comment>
<keyword evidence="4" id="KW-1185">Reference proteome</keyword>
<evidence type="ECO:0000313" key="3">
    <source>
        <dbReference type="EMBL" id="MCP3425266.1"/>
    </source>
</evidence>
<dbReference type="Proteomes" id="UP001139502">
    <property type="component" value="Unassembled WGS sequence"/>
</dbReference>
<evidence type="ECO:0000256" key="2">
    <source>
        <dbReference type="SAM" id="Phobius"/>
    </source>
</evidence>